<feature type="compositionally biased region" description="Gly residues" evidence="1">
    <location>
        <begin position="1"/>
        <end position="10"/>
    </location>
</feature>
<feature type="compositionally biased region" description="Basic and acidic residues" evidence="1">
    <location>
        <begin position="570"/>
        <end position="584"/>
    </location>
</feature>
<dbReference type="InterPro" id="IPR052231">
    <property type="entry name" value="Rho_GEF_signaling-related"/>
</dbReference>
<proteinExistence type="predicted"/>
<feature type="region of interest" description="Disordered" evidence="1">
    <location>
        <begin position="1"/>
        <end position="31"/>
    </location>
</feature>
<dbReference type="Proteomes" id="UP001178461">
    <property type="component" value="Chromosome 8"/>
</dbReference>
<feature type="domain" description="PH" evidence="2">
    <location>
        <begin position="1721"/>
        <end position="1828"/>
    </location>
</feature>
<evidence type="ECO:0000313" key="4">
    <source>
        <dbReference type="EMBL" id="CAI5782027.1"/>
    </source>
</evidence>
<evidence type="ECO:0000259" key="2">
    <source>
        <dbReference type="PROSITE" id="PS50003"/>
    </source>
</evidence>
<dbReference type="Gene3D" id="2.30.29.30">
    <property type="entry name" value="Pleckstrin-homology domain (PH domain)/Phosphotyrosine-binding domain (PTB)"/>
    <property type="match status" value="1"/>
</dbReference>
<reference evidence="4" key="1">
    <citation type="submission" date="2022-12" db="EMBL/GenBank/DDBJ databases">
        <authorList>
            <person name="Alioto T."/>
            <person name="Alioto T."/>
            <person name="Gomez Garrido J."/>
        </authorList>
    </citation>
    <scope>NUCLEOTIDE SEQUENCE</scope>
</reference>
<feature type="compositionally biased region" description="Polar residues" evidence="1">
    <location>
        <begin position="585"/>
        <end position="594"/>
    </location>
</feature>
<dbReference type="EMBL" id="OX395133">
    <property type="protein sequence ID" value="CAI5782027.1"/>
    <property type="molecule type" value="Genomic_DNA"/>
</dbReference>
<dbReference type="CDD" id="cd00160">
    <property type="entry name" value="RhoGEF"/>
    <property type="match status" value="1"/>
</dbReference>
<dbReference type="PROSITE" id="PS50003">
    <property type="entry name" value="PH_DOMAIN"/>
    <property type="match status" value="1"/>
</dbReference>
<sequence length="2025" mass="225084">MVSRARGGGSARKADGSYEHVQSASGRGAGGAWCSSSAGKAGAELCRLADEDHLGGARALGSPRFLRARNWGRRALPEASSRAVAAPDSIHQSIAVLRRFSVFTKRWRRPGSLQDSQSLDSCIQSTLSALYPPFEVTAATVLCQVFDVVEKTYRGDGLHYLIDFLIPAKHILQCVQQDACVQYCGLLFRHEGWPLCIHEKIVVQLGSFDWRILRPGDFYLQVVPYLKKSPRIIVKCLAEDKHNVDELVVPEVSYTSIFTVEWLNGINRERMGMALENCLLGTEDKIFRVPWDRIVNPEFIESPPKMNGGLSSVPGTEQPSDLVFSEVPSQSSSQVESQLFNGPSLPEDSLFMTNTTEQLVRAAASMDCVSPGLGEDSISDLEGEYVELTDVSLPKFGPQSVSLNYCTKPRMRVKDRPAASQDSSTCLRNGVGLAAIVMPHGHLDTAKPSDTQASNARNLLEDDHELESDKLLLENYEGPAAGSDPKEPSDVKGQAQPEHELDWRYAMCSYHDGEDAECRSLTAVASEMTETAQRNSTELENSSRASEHGYCSSVLGTGTREGCGSSGKDNFPEPHLGHLAKDSDPSSPRLQENAFSPPMPKSLPPKPFSDVRVAAHSHLLQELSVEVTGHKSEWLELHHPVEQLEKVSPRPAEELVGLGSSVYGEENLQCLAKQSLSEKEKQTSSGSTLPLQGETQAHLLQEAGQENVDCSQQQAESAFLPVSSGITAKTVGSSCSSPSVETDAQVQDASNQGNKEEAAACWVDLPYLLSKPNTLMLETPPKVECLTGKPQPNKEGPVAPLPSAPVKTRLQGSTRNVSNGDQVVTEASLKWVEEFSRGGDQIRLVPADHGSMWEKGSAVATHQEYPFVPSGGSQQTVPTSMKDVNWEVLRSGVACLPGTRDKYGHAVVIITMRNTIWLNPHCNASELMRLLLYLRSVLRPECQALGLTILVDARRCSPVPALFKALAVLQDAVPRCIHGALLLVEKDISFRLEKPASIQWELLTSMKSLHKHIEGGQLPLEFDGSLPYCHQDWLRFRMRLEHLLHGCEDAGTFLREAIQAVESSSWPEKAEEADALLKSYRQLMKTVLDDRRLVRLQLEGGALLARLRKEESCVTLTEDYRDALEAAVALYNGVDEGIHQLVMMSNKRIQALELVIDFGAFEESFQEVSRWMENVGQTRLTELSELDGSLEVLLKAQRQFQDFELVASEYCRRGWESLREMDKWEDASSAELHAGCHVKLQMYRTQFQRFCSQLEASRSRIGQTIKLYEFFDQAYEWALEGMHHLSSISTEEGSSLEDCASALRSLESYKRQHPEISSARFQEMKELACQLKSSRALKQWQLAWSKCQETMLSFEMKLEAALRTKSSLCPPDLKPSPEGELSQEGRLPLEGPLPFRLPGWTGEQVVLPSQVIPEASKKEKVTLESIVEVLEAGTSRPSTPASGQQPFPKRPLRKAQSFDLPCTEGLRSGCQRTLSEPARYGNTGVFIKGLEVSSTEHVARQHLGPTSWAPGGLQAEQRSSLSIPEAKSLGSKLRHIIEEMVMTEQEYVRSLRYIIESYFPEMERLDLPQDLRGKRSVIFGNLEKLYDFHSQYFLRELENCCNHPLRVSHCFLRHKDQFGMYALYSKNKPKSDSLLASRGNSFFRLKQMQLGDKMDLASYLLKPIQRMSKYALLLKDLIKQCGEAQEQELAYLQAAEEMVRFQLRHGNDLLAMDAIRDCDVNLKEQGQLVRQDEFSVCLGRRKCQRHVFLFEDLILFSKPKRVEGGLDVYIYKRSFKTADIGLTENSGESGLRFEIWFRRRKSSDTYVLQASSPETKLAWTSDITKILWEQAARNKEIRMQEMVSMGVGNKPFLDIKPSEAAIHDRAIDYIMKGRGARTRASIAVSLFDHANPYKRSQTPLPAGSPSSSCTVLGPLNLHMYLNQSLLPSMLSTSHSLDAGTCIEEDEMENETSSQPSMTTESSESSSQCMSRSGSSGSDSGCVSSAPQESFCEDLGSPLPIPEGSAFPSPTEQKTCFPKSQYVSAV</sequence>
<dbReference type="SMART" id="SM00325">
    <property type="entry name" value="RhoGEF"/>
    <property type="match status" value="1"/>
</dbReference>
<dbReference type="Gene3D" id="1.20.58.60">
    <property type="match status" value="1"/>
</dbReference>
<feature type="region of interest" description="Disordered" evidence="1">
    <location>
        <begin position="529"/>
        <end position="604"/>
    </location>
</feature>
<evidence type="ECO:0000313" key="5">
    <source>
        <dbReference type="Proteomes" id="UP001178461"/>
    </source>
</evidence>
<organism evidence="4 5">
    <name type="scientific">Podarcis lilfordi</name>
    <name type="common">Lilford's wall lizard</name>
    <dbReference type="NCBI Taxonomy" id="74358"/>
    <lineage>
        <taxon>Eukaryota</taxon>
        <taxon>Metazoa</taxon>
        <taxon>Chordata</taxon>
        <taxon>Craniata</taxon>
        <taxon>Vertebrata</taxon>
        <taxon>Euteleostomi</taxon>
        <taxon>Lepidosauria</taxon>
        <taxon>Squamata</taxon>
        <taxon>Bifurcata</taxon>
        <taxon>Unidentata</taxon>
        <taxon>Episquamata</taxon>
        <taxon>Laterata</taxon>
        <taxon>Lacertibaenia</taxon>
        <taxon>Lacertidae</taxon>
        <taxon>Podarcis</taxon>
    </lineage>
</organism>
<dbReference type="InterPro" id="IPR011993">
    <property type="entry name" value="PH-like_dom_sf"/>
</dbReference>
<feature type="compositionally biased region" description="Polar residues" evidence="1">
    <location>
        <begin position="1435"/>
        <end position="1445"/>
    </location>
</feature>
<dbReference type="InterPro" id="IPR055251">
    <property type="entry name" value="SOS1_NGEF_PH"/>
</dbReference>
<dbReference type="SUPFAM" id="SSF50729">
    <property type="entry name" value="PH domain-like"/>
    <property type="match status" value="1"/>
</dbReference>
<feature type="compositionally biased region" description="Low complexity" evidence="1">
    <location>
        <begin position="1952"/>
        <end position="1984"/>
    </location>
</feature>
<dbReference type="GO" id="GO:0005085">
    <property type="term" value="F:guanyl-nucleotide exchange factor activity"/>
    <property type="evidence" value="ECO:0007669"/>
    <property type="project" value="InterPro"/>
</dbReference>
<dbReference type="PROSITE" id="PS50010">
    <property type="entry name" value="DH_2"/>
    <property type="match status" value="1"/>
</dbReference>
<dbReference type="InterPro" id="IPR001849">
    <property type="entry name" value="PH_domain"/>
</dbReference>
<feature type="domain" description="DH" evidence="3">
    <location>
        <begin position="1532"/>
        <end position="1709"/>
    </location>
</feature>
<gene>
    <name evidence="4" type="ORF">PODLI_1B032736</name>
</gene>
<protein>
    <submittedName>
        <fullName evidence="4">Puratrophin-1</fullName>
    </submittedName>
</protein>
<dbReference type="SMART" id="SM00233">
    <property type="entry name" value="PH"/>
    <property type="match status" value="1"/>
</dbReference>
<feature type="compositionally biased region" description="Polar residues" evidence="1">
    <location>
        <begin position="529"/>
        <end position="544"/>
    </location>
</feature>
<dbReference type="PANTHER" id="PTHR45845">
    <property type="entry name" value="RHO GUANINE NUCLEOTIDE EXCHANGE FACTOR-RELATED"/>
    <property type="match status" value="1"/>
</dbReference>
<keyword evidence="5" id="KW-1185">Reference proteome</keyword>
<accession>A0AA35KPN6</accession>
<dbReference type="PANTHER" id="PTHR45845:SF4">
    <property type="entry name" value="PLECKSTRIN HOMOLOGY DOMAIN CONTAINING, FAMILY G (WITH RHOGEF DOMAIN) MEMBER 4"/>
    <property type="match status" value="1"/>
</dbReference>
<dbReference type="Gene3D" id="1.20.900.10">
    <property type="entry name" value="Dbl homology (DH) domain"/>
    <property type="match status" value="1"/>
</dbReference>
<dbReference type="InterPro" id="IPR001251">
    <property type="entry name" value="CRAL-TRIO_dom"/>
</dbReference>
<dbReference type="SUPFAM" id="SSF52087">
    <property type="entry name" value="CRAL/TRIO domain"/>
    <property type="match status" value="1"/>
</dbReference>
<dbReference type="Pfam" id="PF22697">
    <property type="entry name" value="SOS1_NGEF_PH"/>
    <property type="match status" value="1"/>
</dbReference>
<evidence type="ECO:0000259" key="3">
    <source>
        <dbReference type="PROSITE" id="PS50010"/>
    </source>
</evidence>
<evidence type="ECO:0000256" key="1">
    <source>
        <dbReference type="SAM" id="MobiDB-lite"/>
    </source>
</evidence>
<dbReference type="CDD" id="cd00170">
    <property type="entry name" value="SEC14"/>
    <property type="match status" value="1"/>
</dbReference>
<dbReference type="InterPro" id="IPR036865">
    <property type="entry name" value="CRAL-TRIO_dom_sf"/>
</dbReference>
<feature type="region of interest" description="Disordered" evidence="1">
    <location>
        <begin position="476"/>
        <end position="497"/>
    </location>
</feature>
<dbReference type="InterPro" id="IPR000219">
    <property type="entry name" value="DH_dom"/>
</dbReference>
<dbReference type="CDD" id="cd13242">
    <property type="entry name" value="PH_puratrophin-1"/>
    <property type="match status" value="1"/>
</dbReference>
<feature type="region of interest" description="Disordered" evidence="1">
    <location>
        <begin position="1432"/>
        <end position="1452"/>
    </location>
</feature>
<feature type="region of interest" description="Disordered" evidence="1">
    <location>
        <begin position="1945"/>
        <end position="2025"/>
    </location>
</feature>
<dbReference type="Pfam" id="PF00621">
    <property type="entry name" value="RhoGEF"/>
    <property type="match status" value="1"/>
</dbReference>
<name>A0AA35KPN6_9SAUR</name>
<dbReference type="InterPro" id="IPR035899">
    <property type="entry name" value="DBL_dom_sf"/>
</dbReference>
<dbReference type="SUPFAM" id="SSF48065">
    <property type="entry name" value="DBL homology domain (DH-domain)"/>
    <property type="match status" value="1"/>
</dbReference>